<dbReference type="InParanoid" id="A0A165AWD9"/>
<feature type="compositionally biased region" description="Polar residues" evidence="1">
    <location>
        <begin position="55"/>
        <end position="69"/>
    </location>
</feature>
<protein>
    <submittedName>
        <fullName evidence="2">Uncharacterized protein</fullName>
    </submittedName>
</protein>
<gene>
    <name evidence="2" type="ORF">EXIGLDRAFT_707038</name>
</gene>
<feature type="compositionally biased region" description="Polar residues" evidence="1">
    <location>
        <begin position="13"/>
        <end position="28"/>
    </location>
</feature>
<organism evidence="2 3">
    <name type="scientific">Exidia glandulosa HHB12029</name>
    <dbReference type="NCBI Taxonomy" id="1314781"/>
    <lineage>
        <taxon>Eukaryota</taxon>
        <taxon>Fungi</taxon>
        <taxon>Dikarya</taxon>
        <taxon>Basidiomycota</taxon>
        <taxon>Agaricomycotina</taxon>
        <taxon>Agaricomycetes</taxon>
        <taxon>Auriculariales</taxon>
        <taxon>Exidiaceae</taxon>
        <taxon>Exidia</taxon>
    </lineage>
</organism>
<dbReference type="Proteomes" id="UP000077266">
    <property type="component" value="Unassembled WGS sequence"/>
</dbReference>
<evidence type="ECO:0000313" key="2">
    <source>
        <dbReference type="EMBL" id="KZV79471.1"/>
    </source>
</evidence>
<feature type="region of interest" description="Disordered" evidence="1">
    <location>
        <begin position="1"/>
        <end position="69"/>
    </location>
</feature>
<dbReference type="EMBL" id="KV426614">
    <property type="protein sequence ID" value="KZV79471.1"/>
    <property type="molecule type" value="Genomic_DNA"/>
</dbReference>
<dbReference type="AlphaFoldDB" id="A0A165AWD9"/>
<sequence length="197" mass="21621">MSVSRIGSRADSTRSWTRSSPFCATQQATSDSTTSTSLRVAASSATSRHPRLRSRFSSPASCRCQLPQQQTHRGLTSTLQTPINDKTNVCVVIPGGRLSNWNTDNLDGSDPFQELIYLSTQLFIKGKGGEEVAEKIMHQAAHDPKLVIKYPIKKSIPELEEPDIMTVVTDMMYKTTDPYDLSASVLLPQSVTFAAKA</sequence>
<accession>A0A165AWD9</accession>
<proteinExistence type="predicted"/>
<evidence type="ECO:0000313" key="3">
    <source>
        <dbReference type="Proteomes" id="UP000077266"/>
    </source>
</evidence>
<reference evidence="2 3" key="1">
    <citation type="journal article" date="2016" name="Mol. Biol. Evol.">
        <title>Comparative Genomics of Early-Diverging Mushroom-Forming Fungi Provides Insights into the Origins of Lignocellulose Decay Capabilities.</title>
        <authorList>
            <person name="Nagy L.G."/>
            <person name="Riley R."/>
            <person name="Tritt A."/>
            <person name="Adam C."/>
            <person name="Daum C."/>
            <person name="Floudas D."/>
            <person name="Sun H."/>
            <person name="Yadav J.S."/>
            <person name="Pangilinan J."/>
            <person name="Larsson K.H."/>
            <person name="Matsuura K."/>
            <person name="Barry K."/>
            <person name="Labutti K."/>
            <person name="Kuo R."/>
            <person name="Ohm R.A."/>
            <person name="Bhattacharya S.S."/>
            <person name="Shirouzu T."/>
            <person name="Yoshinaga Y."/>
            <person name="Martin F.M."/>
            <person name="Grigoriev I.V."/>
            <person name="Hibbett D.S."/>
        </authorList>
    </citation>
    <scope>NUCLEOTIDE SEQUENCE [LARGE SCALE GENOMIC DNA]</scope>
    <source>
        <strain evidence="2 3">HHB12029</strain>
    </source>
</reference>
<name>A0A165AWD9_EXIGL</name>
<evidence type="ECO:0000256" key="1">
    <source>
        <dbReference type="SAM" id="MobiDB-lite"/>
    </source>
</evidence>
<keyword evidence="3" id="KW-1185">Reference proteome</keyword>